<reference evidence="2" key="1">
    <citation type="submission" date="2020-05" db="UniProtKB">
        <authorList>
            <consortium name="EnsemblMetazoa"/>
        </authorList>
    </citation>
    <scope>IDENTIFICATION</scope>
    <source>
        <strain evidence="2">MAF</strain>
    </source>
</reference>
<dbReference type="AlphaFoldDB" id="A0A182V3B7"/>
<dbReference type="VEuPathDB" id="VectorBase:AMEM21_001017"/>
<evidence type="ECO:0000313" key="3">
    <source>
        <dbReference type="Proteomes" id="UP000075903"/>
    </source>
</evidence>
<name>A0A182V3B7_ANOME</name>
<dbReference type="EnsemblMetazoa" id="AMEM008165-RA">
    <property type="protein sequence ID" value="AMEM008165-PA"/>
    <property type="gene ID" value="AMEM008165"/>
</dbReference>
<keyword evidence="3" id="KW-1185">Reference proteome</keyword>
<protein>
    <submittedName>
        <fullName evidence="2">Uncharacterized protein</fullName>
    </submittedName>
</protein>
<sequence length="235" mass="24567">MRTRLASLIVVKQEPLSATSPPPPTPHASAHPLSGASFSSPSSSSSSSSCSSASSSSSPPSSLFRSSLVVADGCDGLQCYGSFGPAASAVELKHPGQPRVADGVVVLVQHQQQQSAPHADLVAQYFCDRNGHGYGAHANGSGGDLNNNDPSSEQFEFFDEKKSCVRECARGQFLRDHSTYAWAAAAYTDAINYTEPKVEISIRLAPDTVLVCGAAVSESSATGRTGVPRSCHRLI</sequence>
<accession>A0A182V3B7</accession>
<evidence type="ECO:0000256" key="1">
    <source>
        <dbReference type="SAM" id="MobiDB-lite"/>
    </source>
</evidence>
<feature type="region of interest" description="Disordered" evidence="1">
    <location>
        <begin position="12"/>
        <end position="62"/>
    </location>
</feature>
<feature type="compositionally biased region" description="Low complexity" evidence="1">
    <location>
        <begin position="27"/>
        <end position="62"/>
    </location>
</feature>
<organism evidence="2 3">
    <name type="scientific">Anopheles merus</name>
    <name type="common">Mosquito</name>
    <dbReference type="NCBI Taxonomy" id="30066"/>
    <lineage>
        <taxon>Eukaryota</taxon>
        <taxon>Metazoa</taxon>
        <taxon>Ecdysozoa</taxon>
        <taxon>Arthropoda</taxon>
        <taxon>Hexapoda</taxon>
        <taxon>Insecta</taxon>
        <taxon>Pterygota</taxon>
        <taxon>Neoptera</taxon>
        <taxon>Endopterygota</taxon>
        <taxon>Diptera</taxon>
        <taxon>Nematocera</taxon>
        <taxon>Culicoidea</taxon>
        <taxon>Culicidae</taxon>
        <taxon>Anophelinae</taxon>
        <taxon>Anopheles</taxon>
    </lineage>
</organism>
<dbReference type="VEuPathDB" id="VectorBase:AMEM008165"/>
<proteinExistence type="predicted"/>
<dbReference type="Proteomes" id="UP000075903">
    <property type="component" value="Unassembled WGS sequence"/>
</dbReference>
<evidence type="ECO:0000313" key="2">
    <source>
        <dbReference type="EnsemblMetazoa" id="AMEM008165-PA"/>
    </source>
</evidence>